<evidence type="ECO:0000259" key="6">
    <source>
        <dbReference type="Pfam" id="PF00535"/>
    </source>
</evidence>
<keyword evidence="4" id="KW-0802">TPR repeat</keyword>
<comment type="caution">
    <text evidence="8">The sequence shown here is derived from an EMBL/GenBank/DDBJ whole genome shotgun (WGS) entry which is preliminary data.</text>
</comment>
<dbReference type="Gene3D" id="3.40.50.11380">
    <property type="match status" value="1"/>
</dbReference>
<dbReference type="InterPro" id="IPR050834">
    <property type="entry name" value="Glycosyltransf_2"/>
</dbReference>
<dbReference type="InterPro" id="IPR029489">
    <property type="entry name" value="OGT/SEC/SPY_C"/>
</dbReference>
<feature type="domain" description="Glycosyltransferase 2-like" evidence="6">
    <location>
        <begin position="23"/>
        <end position="131"/>
    </location>
</feature>
<protein>
    <submittedName>
        <fullName evidence="8">Glycosyltransferase EpsH</fullName>
        <ecNumber evidence="8">2.4.-.-</ecNumber>
    </submittedName>
</protein>
<accession>A0ABM9EIQ5</accession>
<dbReference type="PANTHER" id="PTHR43685">
    <property type="entry name" value="GLYCOSYLTRANSFERASE"/>
    <property type="match status" value="1"/>
</dbReference>
<evidence type="ECO:0000313" key="9">
    <source>
        <dbReference type="Proteomes" id="UP001153050"/>
    </source>
</evidence>
<evidence type="ECO:0000256" key="3">
    <source>
        <dbReference type="ARBA" id="ARBA00022737"/>
    </source>
</evidence>
<dbReference type="GO" id="GO:0016757">
    <property type="term" value="F:glycosyltransferase activity"/>
    <property type="evidence" value="ECO:0007669"/>
    <property type="project" value="UniProtKB-KW"/>
</dbReference>
<evidence type="ECO:0000256" key="2">
    <source>
        <dbReference type="ARBA" id="ARBA00022679"/>
    </source>
</evidence>
<evidence type="ECO:0000259" key="7">
    <source>
        <dbReference type="Pfam" id="PF13844"/>
    </source>
</evidence>
<feature type="domain" description="O-GlcNAc transferase C-terminal" evidence="7">
    <location>
        <begin position="1139"/>
        <end position="1325"/>
    </location>
</feature>
<comment type="pathway">
    <text evidence="1">Protein modification; protein glycosylation.</text>
</comment>
<name>A0ABM9EIQ5_9HYPH</name>
<keyword evidence="2 8" id="KW-0808">Transferase</keyword>
<keyword evidence="3" id="KW-0677">Repeat</keyword>
<feature type="region of interest" description="Disordered" evidence="5">
    <location>
        <begin position="286"/>
        <end position="305"/>
    </location>
</feature>
<evidence type="ECO:0000313" key="8">
    <source>
        <dbReference type="EMBL" id="CAH2409268.1"/>
    </source>
</evidence>
<dbReference type="InterPro" id="IPR001173">
    <property type="entry name" value="Glyco_trans_2-like"/>
</dbReference>
<dbReference type="EMBL" id="CAKXZT010000177">
    <property type="protein sequence ID" value="CAH2409268.1"/>
    <property type="molecule type" value="Genomic_DNA"/>
</dbReference>
<evidence type="ECO:0000256" key="4">
    <source>
        <dbReference type="ARBA" id="ARBA00022803"/>
    </source>
</evidence>
<dbReference type="PANTHER" id="PTHR43685:SF11">
    <property type="entry name" value="GLYCOSYLTRANSFERASE TAGX-RELATED"/>
    <property type="match status" value="1"/>
</dbReference>
<organism evidence="8 9">
    <name type="scientific">Mesorhizobium escarrei</name>
    <dbReference type="NCBI Taxonomy" id="666018"/>
    <lineage>
        <taxon>Bacteria</taxon>
        <taxon>Pseudomonadati</taxon>
        <taxon>Pseudomonadota</taxon>
        <taxon>Alphaproteobacteria</taxon>
        <taxon>Hyphomicrobiales</taxon>
        <taxon>Phyllobacteriaceae</taxon>
        <taxon>Mesorhizobium</taxon>
    </lineage>
</organism>
<keyword evidence="8" id="KW-0328">Glycosyltransferase</keyword>
<reference evidence="8 9" key="1">
    <citation type="submission" date="2022-03" db="EMBL/GenBank/DDBJ databases">
        <authorList>
            <person name="Brunel B."/>
        </authorList>
    </citation>
    <scope>NUCLEOTIDE SEQUENCE [LARGE SCALE GENOMIC DNA]</scope>
    <source>
        <strain evidence="8">STM5069sample</strain>
    </source>
</reference>
<evidence type="ECO:0000256" key="1">
    <source>
        <dbReference type="ARBA" id="ARBA00004922"/>
    </source>
</evidence>
<dbReference type="Gene3D" id="3.90.550.10">
    <property type="entry name" value="Spore Coat Polysaccharide Biosynthesis Protein SpsA, Chain A"/>
    <property type="match status" value="1"/>
</dbReference>
<evidence type="ECO:0000256" key="5">
    <source>
        <dbReference type="SAM" id="MobiDB-lite"/>
    </source>
</evidence>
<gene>
    <name evidence="8" type="primary">epsH</name>
    <name evidence="8" type="ORF">MES5069_780003</name>
</gene>
<dbReference type="Pfam" id="PF00535">
    <property type="entry name" value="Glycos_transf_2"/>
    <property type="match status" value="1"/>
</dbReference>
<dbReference type="Gene3D" id="3.40.50.2000">
    <property type="entry name" value="Glycogen Phosphorylase B"/>
    <property type="match status" value="1"/>
</dbReference>
<dbReference type="Pfam" id="PF13844">
    <property type="entry name" value="Glyco_transf_41"/>
    <property type="match status" value="1"/>
</dbReference>
<dbReference type="InterPro" id="IPR029044">
    <property type="entry name" value="Nucleotide-diphossugar_trans"/>
</dbReference>
<sequence length="1374" mass="149474">MRDQRRSDGGPPSLKAPADLTVSVIVTCYNYGHFTQDCLESILGQTCSPSQVIVVDDGSTDATGRVLEGYGSRIELLRTDNRGQAAAFNVGFARSTGNIVIFVDADDLLRPDAIDVILYHWSDDLAVLTFGLETIDGAGHSTGVHAPSIRSSAGDNRPELLSTGAFSSPPTSGNAFSRRLLERVLPMPEPRWRISADCYLIRAAALFGRADHVPQVLGSYRIHGGNNHAQALDAMPHLAREFANRTDTSDALFDLAEVAERFTEDPHEAEALRFLLGHRARKILEEAGATSRRPSRTYPPSDVSAGQEIRVDRSAVARLERSRWPKFLPFDRWTGVLWDRREPLRPVPDLLDGTSSSRLSSLVEFHIDPSPEALLLALEIEPAAGADNGQSCAEVKLDGELVWHGQLSDAIRVRVPVAYDPWALDRCITVEVSTRVGAQRPADRQPPPPRILGLEVSTKGVNAPAPCLCTAGLLPFAEALAAGLDISEWETDNDGGATMRAESARMRFQVASSGKFAVVLSFGELPPRGWLQLRQDGRSLFSGWLGSTRSLVVRLPTNQVAVLSNDIEIGFEPATDAAGALLRIAEIGLLDLSLSVIDDRSIPPILNLGECIFLGIEDSGRAFLGSGWHVEPELGGARNVLAEAQMSFCTPEMASDLVLRVCIEPLFDPLPGFRHFFAVSEDGNIHTAVQLDGAGEIEIALPRQSGRKPSNLVFHSVYVPETSSTSAAATVAAFVLTSMELRGREAIDAPPFLPKAQARPSPRFRSLIGQGKALLVSDRGAGGMVELSAICQELAEFIETCDAKALVLLASEKGSLDVIVGLGHAVQNAEAVAFVSAVSWTGRPRDRPEASALRGWLLSFLFRPAYLALSPDLESLPAPLLWIPDGAAIYLGRAPDIHSASARETYRAFLLRLLSSIDRVLARAPLESAIYALAARCLRELRSTVAIFGAGELRDLVRLRSRCIERLLVRHGAHLAMPRRRPPSSGKLRLGVLVRDVLPNPEGWALLGMYAGIDRSLFEPVLIRMDKGAGGVSVGKRFERELCLSGLSVGESVAAIRALQLDLFVTGCYVADYEKTSAIVAHRLAEVQIWHAAVCPTTGGFRSFDFALSCRATEPGEPQRHYVEQLAWIEGPLQSAYAFTEETPRRTAKLRQDLGVARDAVMLVSGAMAHKIEDRLLETWAAILRDAPACMLVLCPFASNWSMDFAPARFRDRLLRCLQAAGVSEERAVVLSTQTPNRVREIMANADLYLDSFPYTGATTVCEALSAGTPALTLAGDSLRELTGTSWIRACGLPEMVAHTPDDYRFIAAGLANDRQKLRALRDRLGLALAAGPPAHNDPQRFGHEFSAALEKIAREAGWWTERVRNDERRATRE</sequence>
<dbReference type="Proteomes" id="UP001153050">
    <property type="component" value="Unassembled WGS sequence"/>
</dbReference>
<keyword evidence="9" id="KW-1185">Reference proteome</keyword>
<dbReference type="EC" id="2.4.-.-" evidence="8"/>
<dbReference type="SUPFAM" id="SSF53448">
    <property type="entry name" value="Nucleotide-diphospho-sugar transferases"/>
    <property type="match status" value="1"/>
</dbReference>
<proteinExistence type="predicted"/>
<dbReference type="SUPFAM" id="SSF53756">
    <property type="entry name" value="UDP-Glycosyltransferase/glycogen phosphorylase"/>
    <property type="match status" value="1"/>
</dbReference>